<name>A0ACD3Z4Y2_FUSSC</name>
<dbReference type="EMBL" id="CP090035">
    <property type="protein sequence ID" value="UPK96324.1"/>
    <property type="molecule type" value="Genomic_DNA"/>
</dbReference>
<evidence type="ECO:0000313" key="2">
    <source>
        <dbReference type="Proteomes" id="UP000830768"/>
    </source>
</evidence>
<dbReference type="Proteomes" id="UP000830768">
    <property type="component" value="Chromosome 6"/>
</dbReference>
<sequence>MHRESVLRNEHGQMIQGLLDEETLDLYVSCTILDSQSSTNQKTRFAPLQCTLEITVYGPLELFSEIGPWFEDYEVYLQDPKECHIDVRYHNPHRFSSYDLSSFPLVSEVVSNSSKVLHLESLPQQEDLLDMLGSHDDLEETAQPTVLKGSLRRHQKQALTFMLRREQGWAFYDQRPDVWRMIDTDQCRTFLNRISNAYQSEEPPQCYGGIIADPMGLGKTLTMIALAATDLERNDTEMDMREDDQLNVSATLIVVPPPLKSMIGTWEEQLIEHVVDGGMAWHRHHREGRLGSTDGLDKLNIVLTTYHTVSAEWNSGNIVQNSTLFSVRWARIILDEAHLIRNGNSKMSQAVCALESKSRWAVTGTPIQNRLGDLATLFKFIRAHPYTDRRCFDVDISRLWKSGEYEEAIKRLKRLSACMLLRRPKATINLPARRDMQCPVNLSTEERALYDKLRQKAIMSIDDALKRDLDHSRTGMYANVLQQIESLRLVCNLGLHYHTRHDKAPQASLEGDSWANDAQRTFNFQREMGPLVCIQCRSTLEITETLFEDPTIPHQSAQFASCSRFVCSDCTQKIFQARRAVECGHNPSCSMAAVSTNNRALESSLYEVQQQTRAKSISLSSKVKALMTDIKALPLNEKCIVFSTWRLTLDMVEAGLEQALIPSVRFDGKVPQNERQEIVERFRTDPSVRVMLLTLSCGAAG</sequence>
<proteinExistence type="predicted"/>
<keyword evidence="2" id="KW-1185">Reference proteome</keyword>
<protein>
    <submittedName>
        <fullName evidence="1">Uncharacterized protein</fullName>
    </submittedName>
</protein>
<reference evidence="1" key="1">
    <citation type="submission" date="2021-11" db="EMBL/GenBank/DDBJ databases">
        <title>Fusarium solani-melongenae Genome sequencing and assembly.</title>
        <authorList>
            <person name="Xie S."/>
            <person name="Huang L."/>
            <person name="Zhang X."/>
        </authorList>
    </citation>
    <scope>NUCLEOTIDE SEQUENCE</scope>
    <source>
        <strain evidence="1">CRI 24-3</strain>
    </source>
</reference>
<gene>
    <name evidence="1" type="ORF">LCI18_007259</name>
</gene>
<organism evidence="1 2">
    <name type="scientific">Fusarium solani subsp. cucurbitae</name>
    <name type="common">Neocosmosporum cucurbitae</name>
    <dbReference type="NCBI Taxonomy" id="2747967"/>
    <lineage>
        <taxon>Eukaryota</taxon>
        <taxon>Fungi</taxon>
        <taxon>Dikarya</taxon>
        <taxon>Ascomycota</taxon>
        <taxon>Pezizomycotina</taxon>
        <taxon>Sordariomycetes</taxon>
        <taxon>Hypocreomycetidae</taxon>
        <taxon>Hypocreales</taxon>
        <taxon>Nectriaceae</taxon>
        <taxon>Fusarium</taxon>
        <taxon>Fusarium solani species complex</taxon>
    </lineage>
</organism>
<evidence type="ECO:0000313" key="1">
    <source>
        <dbReference type="EMBL" id="UPK96324.1"/>
    </source>
</evidence>
<accession>A0ACD3Z4Y2</accession>